<evidence type="ECO:0000313" key="1">
    <source>
        <dbReference type="EMBL" id="KAK9678213.1"/>
    </source>
</evidence>
<gene>
    <name evidence="1" type="ORF">RND81_11G196600</name>
</gene>
<accession>A0AAW1HPS4</accession>
<dbReference type="PANTHER" id="PTHR35304">
    <property type="entry name" value="OS05G0120300 PROTEIN-RELATED"/>
    <property type="match status" value="1"/>
</dbReference>
<dbReference type="AlphaFoldDB" id="A0AAW1HPS4"/>
<protein>
    <submittedName>
        <fullName evidence="1">Uncharacterized protein</fullName>
    </submittedName>
</protein>
<keyword evidence="2" id="KW-1185">Reference proteome</keyword>
<dbReference type="EMBL" id="JBDFQZ010000011">
    <property type="protein sequence ID" value="KAK9678213.1"/>
    <property type="molecule type" value="Genomic_DNA"/>
</dbReference>
<name>A0AAW1HPS4_SAPOF</name>
<reference evidence="1" key="1">
    <citation type="submission" date="2024-03" db="EMBL/GenBank/DDBJ databases">
        <title>WGS assembly of Saponaria officinalis var. Norfolk2.</title>
        <authorList>
            <person name="Jenkins J."/>
            <person name="Shu S."/>
            <person name="Grimwood J."/>
            <person name="Barry K."/>
            <person name="Goodstein D."/>
            <person name="Schmutz J."/>
            <person name="Leebens-Mack J."/>
            <person name="Osbourn A."/>
        </authorList>
    </citation>
    <scope>NUCLEOTIDE SEQUENCE [LARGE SCALE GENOMIC DNA]</scope>
    <source>
        <strain evidence="1">JIC</strain>
    </source>
</reference>
<evidence type="ECO:0000313" key="2">
    <source>
        <dbReference type="Proteomes" id="UP001443914"/>
    </source>
</evidence>
<sequence length="146" mass="17047">MNTSCVKNCLIDTEIPIKFNFINIYQWPHSDAEFLKEMAKRNAGKNNTVLISPSLSPSSSYRDTFACRQRYLRSYTFSKKEEGTVKRTGNWFRVRFFTKNDRKGVNFKKKSSKEKQVKRITWGGFLDIKIGFLLSCLVKVDNHDES</sequence>
<proteinExistence type="predicted"/>
<dbReference type="PANTHER" id="PTHR35304:SF3">
    <property type="entry name" value="CATHEPSIN PROPEPTIDE INHIBITOR DOMAIN-CONTAINING PROTEIN"/>
    <property type="match status" value="1"/>
</dbReference>
<dbReference type="Proteomes" id="UP001443914">
    <property type="component" value="Unassembled WGS sequence"/>
</dbReference>
<comment type="caution">
    <text evidence="1">The sequence shown here is derived from an EMBL/GenBank/DDBJ whole genome shotgun (WGS) entry which is preliminary data.</text>
</comment>
<organism evidence="1 2">
    <name type="scientific">Saponaria officinalis</name>
    <name type="common">Common soapwort</name>
    <name type="synonym">Lychnis saponaria</name>
    <dbReference type="NCBI Taxonomy" id="3572"/>
    <lineage>
        <taxon>Eukaryota</taxon>
        <taxon>Viridiplantae</taxon>
        <taxon>Streptophyta</taxon>
        <taxon>Embryophyta</taxon>
        <taxon>Tracheophyta</taxon>
        <taxon>Spermatophyta</taxon>
        <taxon>Magnoliopsida</taxon>
        <taxon>eudicotyledons</taxon>
        <taxon>Gunneridae</taxon>
        <taxon>Pentapetalae</taxon>
        <taxon>Caryophyllales</taxon>
        <taxon>Caryophyllaceae</taxon>
        <taxon>Caryophylleae</taxon>
        <taxon>Saponaria</taxon>
    </lineage>
</organism>